<dbReference type="PANTHER" id="PTHR20910:SF1">
    <property type="entry name" value="SUPEROXIDE DISMUTASE COPPER_ZINC BINDING DOMAIN-CONTAINING PROTEIN"/>
    <property type="match status" value="1"/>
</dbReference>
<evidence type="ECO:0000259" key="6">
    <source>
        <dbReference type="Pfam" id="PF00080"/>
    </source>
</evidence>
<dbReference type="InterPro" id="IPR046756">
    <property type="entry name" value="VAS1/VOA1_TM"/>
</dbReference>
<comment type="subcellular location">
    <subcellularLocation>
        <location evidence="1">Membrane</location>
        <topology evidence="1">Single-pass membrane protein</topology>
    </subcellularLocation>
</comment>
<comment type="caution">
    <text evidence="8">The sequence shown here is derived from an EMBL/GenBank/DDBJ whole genome shotgun (WGS) entry which is preliminary data.</text>
</comment>
<dbReference type="Pfam" id="PF00080">
    <property type="entry name" value="Sod_Cu"/>
    <property type="match status" value="1"/>
</dbReference>
<dbReference type="InterPro" id="IPR036423">
    <property type="entry name" value="SOD-like_Cu/Zn_dom_sf"/>
</dbReference>
<evidence type="ECO:0000313" key="8">
    <source>
        <dbReference type="EMBL" id="CAK1541155.1"/>
    </source>
</evidence>
<reference evidence="8 9" key="1">
    <citation type="submission" date="2023-11" db="EMBL/GenBank/DDBJ databases">
        <authorList>
            <person name="Okamura Y."/>
        </authorList>
    </citation>
    <scope>NUCLEOTIDE SEQUENCE [LARGE SCALE GENOMIC DNA]</scope>
</reference>
<feature type="transmembrane region" description="Helical" evidence="5">
    <location>
        <begin position="12"/>
        <end position="31"/>
    </location>
</feature>
<evidence type="ECO:0000259" key="7">
    <source>
        <dbReference type="Pfam" id="PF20520"/>
    </source>
</evidence>
<accession>A0AAV1IYW7</accession>
<evidence type="ECO:0000313" key="9">
    <source>
        <dbReference type="Proteomes" id="UP001497472"/>
    </source>
</evidence>
<organism evidence="8 9">
    <name type="scientific">Leptosia nina</name>
    <dbReference type="NCBI Taxonomy" id="320188"/>
    <lineage>
        <taxon>Eukaryota</taxon>
        <taxon>Metazoa</taxon>
        <taxon>Ecdysozoa</taxon>
        <taxon>Arthropoda</taxon>
        <taxon>Hexapoda</taxon>
        <taxon>Insecta</taxon>
        <taxon>Pterygota</taxon>
        <taxon>Neoptera</taxon>
        <taxon>Endopterygota</taxon>
        <taxon>Lepidoptera</taxon>
        <taxon>Glossata</taxon>
        <taxon>Ditrysia</taxon>
        <taxon>Papilionoidea</taxon>
        <taxon>Pieridae</taxon>
        <taxon>Pierinae</taxon>
        <taxon>Leptosia</taxon>
    </lineage>
</organism>
<dbReference type="InterPro" id="IPR001424">
    <property type="entry name" value="SOD_Cu_Zn_dom"/>
</dbReference>
<feature type="domain" description="Superoxide dismutase copper/zinc binding" evidence="6">
    <location>
        <begin position="682"/>
        <end position="805"/>
    </location>
</feature>
<sequence>MCTKRSHFIPKLLYICLTLSGLNAFVLRAYISQHGLHGEIEFSPKNDTLISIRTNLKPTLQYPDGVWRWTIHEFPVDYRDISGDRCSEEKLGKELIDLTDELGYLVIPGKDHAEFESKNSLTGPNGLWGKSIVLETAERDRIICASIFSTENQYETQHAYARFTAPVAGTLHFGWLSSKEYDESDSYILADLYHTKAVPQKDFTSHKWKLFVTDIFDADRGNHEDNCNVLQVVFDPENSGDGMTVGDLDSRLGLINVASDPNVQKTRKVYKDDVLNILRSDMEVTKRSLYVVIYDNKHTDSFLACAKLRTIPPKSTKSLINMDGIRGTVEFTQRSPFDPTWASFQLGASDMDYESNLRFVSSITQYSIRELPPKLYEAKDWETMCNTTGGMYNPNNVDLKNTPPAGMSTQDHYAIGDLLGKYKDRTEYLNHKYLLPGLANELSGSYWDVFLPLSGKYSVMHRSVVVTRRPPKHDLCATIHSYEYGTDYQTQMSSAEVVYRYPIVSRVIFRQPLERPWEDTTVIIESMIHSDGSNVNNTHEHRWAIHEHPPGIDYYNWTARCLSAGKMYDPHGVDTDTRHPEQYCRTGLEGLCRVGDFTTRHGMLSVAGRKRDSERLTRKLFTDTVIGLAGKYSIMRKSLVIYDDHGPVARGERMACSIVNGLYRRKAVVRDWFGNGDAISLTGKFEMTQQSEYDVTNVHIILENLADDVHNYKIHLTPIEKELEFPCEKTTIYDTYNPFNISKYHEPPPTKGTADQYQLGDLGSKYGLLDDVKKFTTVYNETQLSLYGQYSILGRSVAIHRDQRDRRWACSTIERGYSPSEAREIRAIASFHHPGGFAHGYIRMTQLIHNDGSTSDTIIEVKLRHPGQYDRNLTHHHRWEIFVNPVGVDAAVKVTNTRCVAGGYRWNPYFTQLADPLNHDLYEQECGADNPLRCDVGDLTSRLGTISIGGDRQMFMDSNFPLEGKVSAVGRSIVIMGPERSSEKFACANLQPDKDIIKYVNIMKPPRFVLGQFLREIRKVMGVPEWMVGVDSRRTRILHSGACIQVLLHFQGPDANQLELDFSRLLASGRLDSPSIFIPGYVDTKRKRTVSYKQCGVTDPNEKKKTTFFFSKPSSATRSWITYAHANLEGPFLFFGPKTLERFKKPALKFLDQDELMKIYAEPAAIVVFNNQDSSTLSSGNFPRLRKMLEGQTVLILPQDFLDVHPDYISNETQVLTLQGPWSERDAQMTETFDRLQDIYGEGRVLGVLGNSVSQSQPIDYDSEWSRVRRQAEDGTTTITSTTEDDKPARNLPKYALYNATGPPGKAALLYSSGWPELRWEDGTTTILDTPVGEPTVKPTRLYTILVVRFADGDNTRDKITLEFSFKQSGGWWSAVGVEVKRGLATTGLSLQAPALPDTPAAVLGKGYTCSLPLVYSSEEASLTFPNIKMQPFMESTDKFTDAFNCITFTTVPIWSGLMVTFLMLFGLSVSITMILDIKTMDRFENSRSKQLTITVSE</sequence>
<evidence type="ECO:0000256" key="5">
    <source>
        <dbReference type="SAM" id="Phobius"/>
    </source>
</evidence>
<protein>
    <submittedName>
        <fullName evidence="8">Uncharacterized protein</fullName>
    </submittedName>
</protein>
<dbReference type="Gene3D" id="2.60.40.200">
    <property type="entry name" value="Superoxide dismutase, copper/zinc binding domain"/>
    <property type="match status" value="5"/>
</dbReference>
<proteinExistence type="predicted"/>
<keyword evidence="9" id="KW-1185">Reference proteome</keyword>
<dbReference type="InterPro" id="IPR053257">
    <property type="entry name" value="Cu-only_SOD"/>
</dbReference>
<feature type="domain" description="V-type proton ATPase subunit S1/VOA1 transmembrane" evidence="7">
    <location>
        <begin position="1448"/>
        <end position="1486"/>
    </location>
</feature>
<evidence type="ECO:0000256" key="4">
    <source>
        <dbReference type="ARBA" id="ARBA00023136"/>
    </source>
</evidence>
<keyword evidence="3 5" id="KW-1133">Transmembrane helix</keyword>
<dbReference type="GO" id="GO:0006801">
    <property type="term" value="P:superoxide metabolic process"/>
    <property type="evidence" value="ECO:0007669"/>
    <property type="project" value="InterPro"/>
</dbReference>
<dbReference type="Pfam" id="PF20520">
    <property type="entry name" value="Ac45-VOA1_TM"/>
    <property type="match status" value="1"/>
</dbReference>
<keyword evidence="4 5" id="KW-0472">Membrane</keyword>
<keyword evidence="2 5" id="KW-0812">Transmembrane</keyword>
<dbReference type="SUPFAM" id="SSF49329">
    <property type="entry name" value="Cu,Zn superoxide dismutase-like"/>
    <property type="match status" value="5"/>
</dbReference>
<dbReference type="GO" id="GO:0016020">
    <property type="term" value="C:membrane"/>
    <property type="evidence" value="ECO:0007669"/>
    <property type="project" value="UniProtKB-SubCell"/>
</dbReference>
<feature type="transmembrane region" description="Helical" evidence="5">
    <location>
        <begin position="1454"/>
        <end position="1478"/>
    </location>
</feature>
<evidence type="ECO:0000256" key="3">
    <source>
        <dbReference type="ARBA" id="ARBA00022989"/>
    </source>
</evidence>
<evidence type="ECO:0000256" key="1">
    <source>
        <dbReference type="ARBA" id="ARBA00004167"/>
    </source>
</evidence>
<name>A0AAV1IYW7_9NEOP</name>
<gene>
    <name evidence="8" type="ORF">LNINA_LOCUS1162</name>
</gene>
<dbReference type="PANTHER" id="PTHR20910">
    <property type="entry name" value="AGAP001623-PA"/>
    <property type="match status" value="1"/>
</dbReference>
<dbReference type="GO" id="GO:0046872">
    <property type="term" value="F:metal ion binding"/>
    <property type="evidence" value="ECO:0007669"/>
    <property type="project" value="InterPro"/>
</dbReference>
<dbReference type="Proteomes" id="UP001497472">
    <property type="component" value="Unassembled WGS sequence"/>
</dbReference>
<dbReference type="EMBL" id="CAVLEF010000002">
    <property type="protein sequence ID" value="CAK1541155.1"/>
    <property type="molecule type" value="Genomic_DNA"/>
</dbReference>
<evidence type="ECO:0000256" key="2">
    <source>
        <dbReference type="ARBA" id="ARBA00022692"/>
    </source>
</evidence>